<feature type="transmembrane region" description="Helical" evidence="2">
    <location>
        <begin position="1153"/>
        <end position="1176"/>
    </location>
</feature>
<feature type="region of interest" description="Disordered" evidence="1">
    <location>
        <begin position="33"/>
        <end position="53"/>
    </location>
</feature>
<keyword evidence="2" id="KW-1133">Transmembrane helix</keyword>
<sequence length="1195" mass="131294">MANQSSLPWGVALILFIAYALVSSGTITPGPPVSAGAQPAAAAPPPPANPKEEGDLACLDVPPPLRPACRQLTPARTVSGELLSPAQQAPDCKTKPCPEATKHWEKQPWVTRAHKNLKVVIALVPDPEMTRLALYYGRALDSITLAAERADYLFDSYWVPWKTAGSRSAADTTKGLPPLVPAGLDPPSTLPGALLFRQSSSSWEPAAQTSGTAYLLVLLVGESNVSGLCRDQFKEALYYRSTLTPDAPEVPIIGPSYSGTFASLHKCLREDRLSFPAHTYRIVSSNTTVKEARRQMRESDLHVQLTAIQRDDESTMNALLHNVRGLGRIATLSEGDTAFGTTKLPQWGAKRGAPVITRISFPRGIAQLRDVYPEDTPSKPAAGAGPSTEQLPLSLRGSPAGSDTPEVFNVKHLTVAQEAQMQTIAGILNRGGFETAFIFASDVLDLTFVTGYLRQSCPNLRVIVQDWDLLFVQTTTKWSMDGVWVVTSLLPPPQNLLVPERHHFDVPSYWTPLLAASQFEHATYDAAYTVLSEMFPPRCKNTPADKPQPPPGCPDEHSRSSITTLASEQREPIWLSIVGRRSLWPVRDLDDAAPFLEAASDQAQSEDSPPVSGRLSRLTALLVCVIFCVAALYQSLAAYSILHPLLPSRVYSVAVPRPFRSFRWWEEGFEGRVGYHALGILLLGGMSYVLTAPFAHWRIEHLPLASLESVGLVLALLSLLLAALGVVRLLGPTVRRLLRHPEPEPRAQPEGLFQWLVSGDRRIPMLMAILTAMGVALSFLYYWRDLMGDPTTVRSHFLGLRALDAFSGVAPSLPVLLLGCGFLTLAWTQMSRHELYMRVRPDIPEVFPAALSAFQPGGPAAGPLTVAGFVAAATLIATTLLQLFERQSFDGPRFDHLYFAGLSVLWAALVVAAVRLYRLWRPLQCLLLTLERSPLRRAFTALPPEFASSPLLPSSRRQDHRIMLARSLDTLRALAVETKSTEFAAQLRAALPPMTRICDRYLFSEACGHRFSAFYFRWVQRALAEQARAAALLLQPVWAKGMAVKEGTEPPPKDSSKETSLAEEFLALRFLAVIRYSVSQMWCQIWFLALGFFFAVLSTTAYPFRSQGSIRWMTNLFLVILGIPVLMIVLRAERSSILRRLSANPDGKPGGQLVQLLTRLLVLGALPLLSVINSYVPLLGRFLSSWIEPLAAVPK</sequence>
<feature type="region of interest" description="Disordered" evidence="1">
    <location>
        <begin position="539"/>
        <end position="562"/>
    </location>
</feature>
<feature type="transmembrane region" description="Helical" evidence="2">
    <location>
        <begin position="673"/>
        <end position="690"/>
    </location>
</feature>
<feature type="transmembrane region" description="Helical" evidence="2">
    <location>
        <begin position="803"/>
        <end position="828"/>
    </location>
</feature>
<dbReference type="KEGG" id="pfer:IRI77_06710"/>
<evidence type="ECO:0000313" key="3">
    <source>
        <dbReference type="EMBL" id="QOY89638.1"/>
    </source>
</evidence>
<protein>
    <submittedName>
        <fullName evidence="3">Uncharacterized protein</fullName>
    </submittedName>
</protein>
<keyword evidence="2" id="KW-0472">Membrane</keyword>
<proteinExistence type="predicted"/>
<evidence type="ECO:0000256" key="1">
    <source>
        <dbReference type="SAM" id="MobiDB-lite"/>
    </source>
</evidence>
<keyword evidence="4" id="KW-1185">Reference proteome</keyword>
<feature type="transmembrane region" description="Helical" evidence="2">
    <location>
        <begin position="618"/>
        <end position="642"/>
    </location>
</feature>
<evidence type="ECO:0000313" key="4">
    <source>
        <dbReference type="Proteomes" id="UP000593892"/>
    </source>
</evidence>
<dbReference type="Proteomes" id="UP000593892">
    <property type="component" value="Chromosome"/>
</dbReference>
<reference evidence="3 4" key="1">
    <citation type="submission" date="2020-10" db="EMBL/GenBank/DDBJ databases">
        <title>Complete genome sequence of Paludibaculum fermentans P105T, a facultatively anaerobic acidobacterium capable of dissimilatory Fe(III) reduction.</title>
        <authorList>
            <person name="Dedysh S.N."/>
            <person name="Beletsky A.V."/>
            <person name="Kulichevskaya I.S."/>
            <person name="Mardanov A.V."/>
            <person name="Ravin N.V."/>
        </authorList>
    </citation>
    <scope>NUCLEOTIDE SEQUENCE [LARGE SCALE GENOMIC DNA]</scope>
    <source>
        <strain evidence="3 4">P105</strain>
    </source>
</reference>
<dbReference type="RefSeq" id="WP_194451300.1">
    <property type="nucleotide sequence ID" value="NZ_CP063849.1"/>
</dbReference>
<dbReference type="AlphaFoldDB" id="A0A7S7NTV3"/>
<feature type="transmembrane region" description="Helical" evidence="2">
    <location>
        <begin position="1110"/>
        <end position="1132"/>
    </location>
</feature>
<dbReference type="EMBL" id="CP063849">
    <property type="protein sequence ID" value="QOY89638.1"/>
    <property type="molecule type" value="Genomic_DNA"/>
</dbReference>
<feature type="transmembrane region" description="Helical" evidence="2">
    <location>
        <begin position="864"/>
        <end position="884"/>
    </location>
</feature>
<evidence type="ECO:0000256" key="2">
    <source>
        <dbReference type="SAM" id="Phobius"/>
    </source>
</evidence>
<accession>A0A7S7NTV3</accession>
<feature type="transmembrane region" description="Helical" evidence="2">
    <location>
        <begin position="896"/>
        <end position="917"/>
    </location>
</feature>
<organism evidence="3 4">
    <name type="scientific">Paludibaculum fermentans</name>
    <dbReference type="NCBI Taxonomy" id="1473598"/>
    <lineage>
        <taxon>Bacteria</taxon>
        <taxon>Pseudomonadati</taxon>
        <taxon>Acidobacteriota</taxon>
        <taxon>Terriglobia</taxon>
        <taxon>Bryobacterales</taxon>
        <taxon>Bryobacteraceae</taxon>
        <taxon>Paludibaculum</taxon>
    </lineage>
</organism>
<feature type="transmembrane region" description="Helical" evidence="2">
    <location>
        <begin position="1085"/>
        <end position="1104"/>
    </location>
</feature>
<name>A0A7S7NTV3_PALFE</name>
<feature type="transmembrane region" description="Helical" evidence="2">
    <location>
        <begin position="710"/>
        <end position="730"/>
    </location>
</feature>
<keyword evidence="2" id="KW-0812">Transmembrane</keyword>
<feature type="transmembrane region" description="Helical" evidence="2">
    <location>
        <begin position="763"/>
        <end position="783"/>
    </location>
</feature>
<gene>
    <name evidence="3" type="ORF">IRI77_06710</name>
</gene>